<evidence type="ECO:0000256" key="7">
    <source>
        <dbReference type="ARBA" id="ARBA00022598"/>
    </source>
</evidence>
<keyword evidence="12" id="KW-1133">Transmembrane helix</keyword>
<evidence type="ECO:0000256" key="14">
    <source>
        <dbReference type="ARBA" id="ARBA00023136"/>
    </source>
</evidence>
<dbReference type="InterPro" id="IPR000873">
    <property type="entry name" value="AMP-dep_synth/lig_dom"/>
</dbReference>
<comment type="catalytic activity">
    <reaction evidence="16">
        <text>a very long-chain fatty acid + ATP + CoA = a very long-chain fatty acyl-CoA + AMP + diphosphate</text>
        <dbReference type="Rhea" id="RHEA:54536"/>
        <dbReference type="ChEBI" id="CHEBI:30616"/>
        <dbReference type="ChEBI" id="CHEBI:33019"/>
        <dbReference type="ChEBI" id="CHEBI:57287"/>
        <dbReference type="ChEBI" id="CHEBI:58950"/>
        <dbReference type="ChEBI" id="CHEBI:138261"/>
        <dbReference type="ChEBI" id="CHEBI:456215"/>
    </reaction>
</comment>
<dbReference type="GO" id="GO:0005524">
    <property type="term" value="F:ATP binding"/>
    <property type="evidence" value="ECO:0007669"/>
    <property type="project" value="UniProtKB-KW"/>
</dbReference>
<accession>A0A3E2HCP1</accession>
<evidence type="ECO:0000256" key="17">
    <source>
        <dbReference type="ARBA" id="ARBA00060276"/>
    </source>
</evidence>
<dbReference type="GO" id="GO:0044539">
    <property type="term" value="P:long-chain fatty acid import into cell"/>
    <property type="evidence" value="ECO:0007669"/>
    <property type="project" value="TreeGrafter"/>
</dbReference>
<dbReference type="OrthoDB" id="10253869at2759"/>
<keyword evidence="6" id="KW-1003">Cell membrane</keyword>
<feature type="non-terminal residue" evidence="21">
    <location>
        <position position="602"/>
    </location>
</feature>
<sequence>MDLVTKTAAAVAGTAAAAMYLDVKNKRMSLFYLFEDAVARCQGEQCIWSRDGCYTWIEANDRVNQYAQWFLSKGVRTGDLVAFYLLNSPDFMFAWLGLWAIGAAPAMINYNLAGNALLHCVKVPQAKLLVVDDTPEFLSRIEGVRSTLEGELGIEIAVLDPSLKQHIYTLDPVKPDESYRIPVQGEWPMTIFYTSGTTGLPKGCSFQNSRGFLGGAARWAGTSLAVDGDRWYDCMPYYHGTGGIMAMNMMMSGVTLCIGKRFSTSKFWDDVRDSKATWITYVGETARYLLAAPPHPLDKEHNVRAMYGNGLRPDVWLKFRERFGVPEVVEFFNSTEGVFGLVTYARGDYFACTVGHHGAIIRHMTKGVYVPVLIDQATGAIERDPKTGFAIRQPYESGGEIIVSVPNEKVFAGYFRNPDATAKKFERDVFKKGDLWYRSGDALRRDSEGKWYFLDRLGDTFRWKGENVSTAEVSEVLGRYPGIVEANVYGVALPSHDGRAGCAAIYIDPSVRKNFDFTDFLRYARTHLPNYAVPVFLRLVKEMTPIHNNKQNKVPLRAEGVDPAKVKSDDQVYWVSEIGKGETYIEFKPGHWDDLTGGRARL</sequence>
<feature type="non-terminal residue" evidence="21">
    <location>
        <position position="1"/>
    </location>
</feature>
<evidence type="ECO:0000256" key="12">
    <source>
        <dbReference type="ARBA" id="ARBA00022989"/>
    </source>
</evidence>
<evidence type="ECO:0000256" key="2">
    <source>
        <dbReference type="ARBA" id="ARBA00004585"/>
    </source>
</evidence>
<dbReference type="STRING" id="5539.A0A3E2HCP1"/>
<dbReference type="GO" id="GO:0009898">
    <property type="term" value="C:cytoplasmic side of plasma membrane"/>
    <property type="evidence" value="ECO:0007669"/>
    <property type="project" value="TreeGrafter"/>
</dbReference>
<dbReference type="GO" id="GO:0005811">
    <property type="term" value="C:lipid droplet"/>
    <property type="evidence" value="ECO:0007669"/>
    <property type="project" value="UniProtKB-SubCell"/>
</dbReference>
<dbReference type="PANTHER" id="PTHR43107:SF6">
    <property type="entry name" value="ACYL-COA SYNTHETASE FAMILY PROTEIN (CEFD1), PUTATIVE (AFU_ORTHOLOGUE AFUA_6G03630)-RELATED"/>
    <property type="match status" value="1"/>
</dbReference>
<evidence type="ECO:0000256" key="11">
    <source>
        <dbReference type="ARBA" id="ARBA00022840"/>
    </source>
</evidence>
<evidence type="ECO:0000256" key="5">
    <source>
        <dbReference type="ARBA" id="ARBA00022448"/>
    </source>
</evidence>
<protein>
    <recommendedName>
        <fullName evidence="18">Very long-chain fatty acid transport protein</fullName>
    </recommendedName>
    <alternativeName>
        <fullName evidence="19">Very-long-chain acyl-CoA synthetase</fullName>
    </alternativeName>
</protein>
<dbReference type="PROSITE" id="PS00455">
    <property type="entry name" value="AMP_BINDING"/>
    <property type="match status" value="1"/>
</dbReference>
<evidence type="ECO:0000313" key="22">
    <source>
        <dbReference type="Proteomes" id="UP000258309"/>
    </source>
</evidence>
<organism evidence="21 22">
    <name type="scientific">Scytalidium lignicola</name>
    <name type="common">Hyphomycete</name>
    <dbReference type="NCBI Taxonomy" id="5539"/>
    <lineage>
        <taxon>Eukaryota</taxon>
        <taxon>Fungi</taxon>
        <taxon>Dikarya</taxon>
        <taxon>Ascomycota</taxon>
        <taxon>Pezizomycotina</taxon>
        <taxon>Leotiomycetes</taxon>
        <taxon>Leotiomycetes incertae sedis</taxon>
        <taxon>Scytalidium</taxon>
    </lineage>
</organism>
<keyword evidence="11" id="KW-0067">ATP-binding</keyword>
<keyword evidence="8" id="KW-0551">Lipid droplet</keyword>
<dbReference type="Gene3D" id="3.40.50.12780">
    <property type="entry name" value="N-terminal domain of ligase-like"/>
    <property type="match status" value="1"/>
</dbReference>
<dbReference type="SUPFAM" id="SSF56801">
    <property type="entry name" value="Acetyl-CoA synthetase-like"/>
    <property type="match status" value="1"/>
</dbReference>
<dbReference type="GO" id="GO:0005324">
    <property type="term" value="F:long-chain fatty acid transmembrane transporter activity"/>
    <property type="evidence" value="ECO:0007669"/>
    <property type="project" value="TreeGrafter"/>
</dbReference>
<keyword evidence="15" id="KW-0576">Peroxisome</keyword>
<keyword evidence="5" id="KW-0813">Transport</keyword>
<comment type="similarity">
    <text evidence="4">Belongs to the ATP-dependent AMP-binding enzyme family.</text>
</comment>
<dbReference type="Pfam" id="PF00501">
    <property type="entry name" value="AMP-binding"/>
    <property type="match status" value="1"/>
</dbReference>
<dbReference type="Gene3D" id="3.30.300.30">
    <property type="match status" value="1"/>
</dbReference>
<keyword evidence="7" id="KW-0436">Ligase</keyword>
<keyword evidence="10" id="KW-0547">Nucleotide-binding</keyword>
<keyword evidence="22" id="KW-1185">Reference proteome</keyword>
<keyword evidence="14" id="KW-0472">Membrane</keyword>
<dbReference type="GO" id="GO:0005778">
    <property type="term" value="C:peroxisomal membrane"/>
    <property type="evidence" value="ECO:0007669"/>
    <property type="project" value="UniProtKB-SubCell"/>
</dbReference>
<keyword evidence="13" id="KW-0445">Lipid transport</keyword>
<dbReference type="FunFam" id="3.30.300.30:FF:000002">
    <property type="entry name" value="Long-chain fatty acid transport protein 1"/>
    <property type="match status" value="1"/>
</dbReference>
<evidence type="ECO:0000256" key="6">
    <source>
        <dbReference type="ARBA" id="ARBA00022475"/>
    </source>
</evidence>
<dbReference type="FunFam" id="3.40.50.12780:FF:000019">
    <property type="entry name" value="Long-chain fatty acid transporter"/>
    <property type="match status" value="1"/>
</dbReference>
<dbReference type="AlphaFoldDB" id="A0A3E2HCP1"/>
<evidence type="ECO:0000256" key="15">
    <source>
        <dbReference type="ARBA" id="ARBA00023140"/>
    </source>
</evidence>
<evidence type="ECO:0000259" key="20">
    <source>
        <dbReference type="Pfam" id="PF00501"/>
    </source>
</evidence>
<evidence type="ECO:0000256" key="10">
    <source>
        <dbReference type="ARBA" id="ARBA00022741"/>
    </source>
</evidence>
<comment type="caution">
    <text evidence="21">The sequence shown here is derived from an EMBL/GenBank/DDBJ whole genome shotgun (WGS) entry which is preliminary data.</text>
</comment>
<dbReference type="GO" id="GO:0004467">
    <property type="term" value="F:long-chain fatty acid-CoA ligase activity"/>
    <property type="evidence" value="ECO:0007669"/>
    <property type="project" value="TreeGrafter"/>
</dbReference>
<evidence type="ECO:0000256" key="4">
    <source>
        <dbReference type="ARBA" id="ARBA00006432"/>
    </source>
</evidence>
<evidence type="ECO:0000256" key="8">
    <source>
        <dbReference type="ARBA" id="ARBA00022677"/>
    </source>
</evidence>
<evidence type="ECO:0000256" key="9">
    <source>
        <dbReference type="ARBA" id="ARBA00022692"/>
    </source>
</evidence>
<comment type="subcellular location">
    <subcellularLocation>
        <location evidence="3">Cell membrane</location>
        <topology evidence="3">Multi-pass membrane protein</topology>
    </subcellularLocation>
    <subcellularLocation>
        <location evidence="1">Lipid droplet</location>
    </subcellularLocation>
    <subcellularLocation>
        <location evidence="2">Peroxisome membrane</location>
        <topology evidence="2">Multi-pass membrane protein</topology>
    </subcellularLocation>
</comment>
<dbReference type="InterPro" id="IPR045851">
    <property type="entry name" value="AMP-bd_C_sf"/>
</dbReference>
<evidence type="ECO:0000256" key="16">
    <source>
        <dbReference type="ARBA" id="ARBA00051585"/>
    </source>
</evidence>
<gene>
    <name evidence="21" type="ORF">B7463_g5166</name>
</gene>
<evidence type="ECO:0000313" key="21">
    <source>
        <dbReference type="EMBL" id="RFU31176.1"/>
    </source>
</evidence>
<feature type="domain" description="AMP-dependent synthetase/ligase" evidence="20">
    <location>
        <begin position="34"/>
        <end position="415"/>
    </location>
</feature>
<dbReference type="EMBL" id="NCSJ02000082">
    <property type="protein sequence ID" value="RFU31176.1"/>
    <property type="molecule type" value="Genomic_DNA"/>
</dbReference>
<proteinExistence type="inferred from homology"/>
<dbReference type="InterPro" id="IPR042099">
    <property type="entry name" value="ANL_N_sf"/>
</dbReference>
<keyword evidence="9" id="KW-0812">Transmembrane</keyword>
<evidence type="ECO:0000256" key="18">
    <source>
        <dbReference type="ARBA" id="ARBA00068795"/>
    </source>
</evidence>
<dbReference type="PANTHER" id="PTHR43107">
    <property type="entry name" value="LONG-CHAIN FATTY ACID TRANSPORT PROTEIN"/>
    <property type="match status" value="1"/>
</dbReference>
<dbReference type="OMA" id="HHGLIMR"/>
<evidence type="ECO:0000256" key="13">
    <source>
        <dbReference type="ARBA" id="ARBA00023055"/>
    </source>
</evidence>
<comment type="function">
    <text evidence="17">Acyl-CoA synthetase required for both the import of long chain fatty acids (LCFAs) (C14-C18) and the activation very long chain fatty acids (VLCFAs) (C20-C26) by esterification of the fatty acids into metabolically active CoA-thioesters for subsequent degradation or incorporation into phospholipids. The transport and fatty acyl-CoA synthetase activities are genetically separable and are thus independent activities. Esterifies VLCFAs in the peroxisome matrix. The VLCFAs are actively transported into peroxisomes by a PXA1-PXA2 heterodimeric transporter in the peroxisomal membrane.</text>
</comment>
<evidence type="ECO:0000256" key="19">
    <source>
        <dbReference type="ARBA" id="ARBA00078285"/>
    </source>
</evidence>
<reference evidence="21 22" key="1">
    <citation type="submission" date="2018-05" db="EMBL/GenBank/DDBJ databases">
        <title>Draft genome sequence of Scytalidium lignicola DSM 105466, a ubiquitous saprotrophic fungus.</title>
        <authorList>
            <person name="Buettner E."/>
            <person name="Gebauer A.M."/>
            <person name="Hofrichter M."/>
            <person name="Liers C."/>
            <person name="Kellner H."/>
        </authorList>
    </citation>
    <scope>NUCLEOTIDE SEQUENCE [LARGE SCALE GENOMIC DNA]</scope>
    <source>
        <strain evidence="21 22">DSM 105466</strain>
    </source>
</reference>
<evidence type="ECO:0000256" key="1">
    <source>
        <dbReference type="ARBA" id="ARBA00004502"/>
    </source>
</evidence>
<dbReference type="Proteomes" id="UP000258309">
    <property type="component" value="Unassembled WGS sequence"/>
</dbReference>
<name>A0A3E2HCP1_SCYLI</name>
<evidence type="ECO:0000256" key="3">
    <source>
        <dbReference type="ARBA" id="ARBA00004651"/>
    </source>
</evidence>
<dbReference type="InterPro" id="IPR020845">
    <property type="entry name" value="AMP-binding_CS"/>
</dbReference>